<keyword evidence="2" id="KW-0732">Signal</keyword>
<dbReference type="InterPro" id="IPR032675">
    <property type="entry name" value="LRR_dom_sf"/>
</dbReference>
<dbReference type="PANTHER" id="PTHR48060">
    <property type="entry name" value="DNA DAMAGE-REPAIR/TOLERATION PROTEIN DRT100"/>
    <property type="match status" value="1"/>
</dbReference>
<protein>
    <recommendedName>
        <fullName evidence="4">Leucine-rich repeat-containing N-terminal plant-type domain-containing protein</fullName>
    </recommendedName>
</protein>
<keyword evidence="3" id="KW-0677">Repeat</keyword>
<dbReference type="Pfam" id="PF08263">
    <property type="entry name" value="LRRNT_2"/>
    <property type="match status" value="1"/>
</dbReference>
<dbReference type="InterPro" id="IPR053211">
    <property type="entry name" value="DNA_repair-toleration"/>
</dbReference>
<gene>
    <name evidence="5" type="ORF">SVIM_LOCUS147891</name>
</gene>
<evidence type="ECO:0000256" key="2">
    <source>
        <dbReference type="ARBA" id="ARBA00022729"/>
    </source>
</evidence>
<keyword evidence="1" id="KW-0433">Leucine-rich repeat</keyword>
<dbReference type="PANTHER" id="PTHR48060:SF21">
    <property type="entry name" value="L DOMAIN-LIKE PROTEIN"/>
    <property type="match status" value="1"/>
</dbReference>
<proteinExistence type="predicted"/>
<evidence type="ECO:0000313" key="5">
    <source>
        <dbReference type="EMBL" id="VFU32940.1"/>
    </source>
</evidence>
<dbReference type="InterPro" id="IPR013210">
    <property type="entry name" value="LRR_N_plant-typ"/>
</dbReference>
<evidence type="ECO:0000256" key="3">
    <source>
        <dbReference type="ARBA" id="ARBA00022737"/>
    </source>
</evidence>
<reference evidence="5" key="1">
    <citation type="submission" date="2019-03" db="EMBL/GenBank/DDBJ databases">
        <authorList>
            <person name="Mank J."/>
            <person name="Almeida P."/>
        </authorList>
    </citation>
    <scope>NUCLEOTIDE SEQUENCE</scope>
    <source>
        <strain evidence="5">78183</strain>
    </source>
</reference>
<dbReference type="EMBL" id="CAADRP010000868">
    <property type="protein sequence ID" value="VFU32940.1"/>
    <property type="molecule type" value="Genomic_DNA"/>
</dbReference>
<accession>A0A6N2KWC7</accession>
<organism evidence="5">
    <name type="scientific">Salix viminalis</name>
    <name type="common">Common osier</name>
    <name type="synonym">Basket willow</name>
    <dbReference type="NCBI Taxonomy" id="40686"/>
    <lineage>
        <taxon>Eukaryota</taxon>
        <taxon>Viridiplantae</taxon>
        <taxon>Streptophyta</taxon>
        <taxon>Embryophyta</taxon>
        <taxon>Tracheophyta</taxon>
        <taxon>Spermatophyta</taxon>
        <taxon>Magnoliopsida</taxon>
        <taxon>eudicotyledons</taxon>
        <taxon>Gunneridae</taxon>
        <taxon>Pentapetalae</taxon>
        <taxon>rosids</taxon>
        <taxon>fabids</taxon>
        <taxon>Malpighiales</taxon>
        <taxon>Salicaceae</taxon>
        <taxon>Saliceae</taxon>
        <taxon>Salix</taxon>
    </lineage>
</organism>
<sequence length="104" mass="11571">MTFNLADLSSLLAFKAHVTLDPQNAMATWFSATHFCNWFGVSSATGQHQIKGTVPPTSGNLSFLATFDIRNNSFHGYLPDELGQLLHLRMQRQQSPWNGSFEIG</sequence>
<name>A0A6N2KWC7_SALVM</name>
<dbReference type="SUPFAM" id="SSF52058">
    <property type="entry name" value="L domain-like"/>
    <property type="match status" value="1"/>
</dbReference>
<dbReference type="AlphaFoldDB" id="A0A6N2KWC7"/>
<feature type="domain" description="Leucine-rich repeat-containing N-terminal plant-type" evidence="4">
    <location>
        <begin position="6"/>
        <end position="42"/>
    </location>
</feature>
<dbReference type="Gene3D" id="3.80.10.10">
    <property type="entry name" value="Ribonuclease Inhibitor"/>
    <property type="match status" value="1"/>
</dbReference>
<evidence type="ECO:0000256" key="1">
    <source>
        <dbReference type="ARBA" id="ARBA00022614"/>
    </source>
</evidence>
<evidence type="ECO:0000259" key="4">
    <source>
        <dbReference type="Pfam" id="PF08263"/>
    </source>
</evidence>